<dbReference type="SMART" id="SM00184">
    <property type="entry name" value="RING"/>
    <property type="match status" value="1"/>
</dbReference>
<dbReference type="PROSITE" id="PS50144">
    <property type="entry name" value="MATH"/>
    <property type="match status" value="1"/>
</dbReference>
<dbReference type="SUPFAM" id="SSF49599">
    <property type="entry name" value="TRAF domain-like"/>
    <property type="match status" value="2"/>
</dbReference>
<feature type="region of interest" description="Disordered" evidence="7">
    <location>
        <begin position="204"/>
        <end position="228"/>
    </location>
</feature>
<feature type="domain" description="RING-type" evidence="8">
    <location>
        <begin position="58"/>
        <end position="97"/>
    </location>
</feature>
<keyword evidence="4 6" id="KW-0863">Zinc-finger</keyword>
<dbReference type="GO" id="GO:0005737">
    <property type="term" value="C:cytoplasm"/>
    <property type="evidence" value="ECO:0007669"/>
    <property type="project" value="UniProtKB-SubCell"/>
</dbReference>
<keyword evidence="3" id="KW-0479">Metal-binding</keyword>
<dbReference type="GO" id="GO:0031663">
    <property type="term" value="P:lipopolysaccharide-mediated signaling pathway"/>
    <property type="evidence" value="ECO:0007669"/>
    <property type="project" value="TreeGrafter"/>
</dbReference>
<dbReference type="PANTHER" id="PTHR10131">
    <property type="entry name" value="TNF RECEPTOR ASSOCIATED FACTOR"/>
    <property type="match status" value="1"/>
</dbReference>
<dbReference type="Pfam" id="PF21355">
    <property type="entry name" value="TRAF-mep_MATH"/>
    <property type="match status" value="1"/>
</dbReference>
<sequence>MSMHDEKRRQATQSEDDDMELIPRPQPPQRSQQRLNSSSVNSRTSSTEETEPDSRYECAICMNWLNEPVLTKCGHLFCKSCLNSWLRNKSQWCPMDNKKITENDIFPDNFTKREIEQIQLKCPNTKLGCDYIASPLEMERHKHNCPYRSDEEPTEEKCPFASIKCEFVGRPETNALEMHLKEDMPHHLQLMLRSLQNTAISTWNPQKPQKSAAQTNGHSGLPPPPQYANGAEEQLIQAMYQRIVVLEQRACEQDVKIENLTKQISSLRTQVDPRYSCGTILWEIQNFHKLVEHLRSNTSNLVYSRECYTSPYGYKFCARLNIQPKNLQMLSLHVHLMQSENDGHLEWPFIGRIKLCMVHRDMKLSQHDTIMTKPEILAFHQPRERISTRGFGFVEYANIADIIKRGYCENDRLVIKIQINMV</sequence>
<dbReference type="GO" id="GO:0005634">
    <property type="term" value="C:nucleus"/>
    <property type="evidence" value="ECO:0007669"/>
    <property type="project" value="UniProtKB-ARBA"/>
</dbReference>
<dbReference type="InterPro" id="IPR001841">
    <property type="entry name" value="Znf_RING"/>
</dbReference>
<keyword evidence="5" id="KW-0862">Zinc</keyword>
<evidence type="ECO:0000256" key="6">
    <source>
        <dbReference type="PROSITE-ProRule" id="PRU00175"/>
    </source>
</evidence>
<dbReference type="EnsemblMetazoa" id="SCAU005776-RA">
    <property type="protein sequence ID" value="SCAU005776-PA"/>
    <property type="gene ID" value="SCAU005776"/>
</dbReference>
<dbReference type="InterPro" id="IPR017907">
    <property type="entry name" value="Znf_RING_CS"/>
</dbReference>
<evidence type="ECO:0000256" key="5">
    <source>
        <dbReference type="ARBA" id="ARBA00022833"/>
    </source>
</evidence>
<dbReference type="Pfam" id="PF00097">
    <property type="entry name" value="zf-C3HC4"/>
    <property type="match status" value="1"/>
</dbReference>
<dbReference type="InterPro" id="IPR049342">
    <property type="entry name" value="TRAF1-6_MATH_dom"/>
</dbReference>
<dbReference type="Gene3D" id="3.30.40.10">
    <property type="entry name" value="Zinc/RING finger domain, C3HC4 (zinc finger)"/>
    <property type="match status" value="2"/>
</dbReference>
<dbReference type="GO" id="GO:0043122">
    <property type="term" value="P:regulation of canonical NF-kappaB signal transduction"/>
    <property type="evidence" value="ECO:0007669"/>
    <property type="project" value="TreeGrafter"/>
</dbReference>
<dbReference type="GO" id="GO:0045087">
    <property type="term" value="P:innate immune response"/>
    <property type="evidence" value="ECO:0007669"/>
    <property type="project" value="TreeGrafter"/>
</dbReference>
<dbReference type="Gene3D" id="2.60.210.10">
    <property type="entry name" value="Apoptosis, Tumor Necrosis Factor Receptor Associated Protein 2, Chain A"/>
    <property type="match status" value="1"/>
</dbReference>
<evidence type="ECO:0000256" key="2">
    <source>
        <dbReference type="ARBA" id="ARBA00022490"/>
    </source>
</evidence>
<evidence type="ECO:0000256" key="3">
    <source>
        <dbReference type="ARBA" id="ARBA00022723"/>
    </source>
</evidence>
<keyword evidence="2" id="KW-0963">Cytoplasm</keyword>
<protein>
    <recommendedName>
        <fullName evidence="12">TNF receptor-associated factor 6</fullName>
    </recommendedName>
</protein>
<dbReference type="InterPro" id="IPR013083">
    <property type="entry name" value="Znf_RING/FYVE/PHD"/>
</dbReference>
<feature type="region of interest" description="Disordered" evidence="7">
    <location>
        <begin position="1"/>
        <end position="49"/>
    </location>
</feature>
<evidence type="ECO:0000256" key="7">
    <source>
        <dbReference type="SAM" id="MobiDB-lite"/>
    </source>
</evidence>
<evidence type="ECO:0000313" key="11">
    <source>
        <dbReference type="Proteomes" id="UP000095300"/>
    </source>
</evidence>
<evidence type="ECO:0000259" key="8">
    <source>
        <dbReference type="PROSITE" id="PS50089"/>
    </source>
</evidence>
<evidence type="ECO:0000256" key="1">
    <source>
        <dbReference type="ARBA" id="ARBA00004496"/>
    </source>
</evidence>
<dbReference type="AlphaFoldDB" id="A0A1I8P8I3"/>
<reference evidence="10" key="1">
    <citation type="submission" date="2020-05" db="UniProtKB">
        <authorList>
            <consortium name="EnsemblMetazoa"/>
        </authorList>
    </citation>
    <scope>IDENTIFICATION</scope>
    <source>
        <strain evidence="10">USDA</strain>
    </source>
</reference>
<dbReference type="Proteomes" id="UP000095300">
    <property type="component" value="Unassembled WGS sequence"/>
</dbReference>
<evidence type="ECO:0000259" key="9">
    <source>
        <dbReference type="PROSITE" id="PS50144"/>
    </source>
</evidence>
<dbReference type="PROSITE" id="PS50089">
    <property type="entry name" value="ZF_RING_2"/>
    <property type="match status" value="1"/>
</dbReference>
<evidence type="ECO:0000313" key="10">
    <source>
        <dbReference type="EnsemblMetazoa" id="SCAU005776-PA"/>
    </source>
</evidence>
<feature type="compositionally biased region" description="Low complexity" evidence="7">
    <location>
        <begin position="29"/>
        <end position="47"/>
    </location>
</feature>
<dbReference type="GO" id="GO:0060255">
    <property type="term" value="P:regulation of macromolecule metabolic process"/>
    <property type="evidence" value="ECO:0007669"/>
    <property type="project" value="UniProtKB-ARBA"/>
</dbReference>
<dbReference type="InterPro" id="IPR002083">
    <property type="entry name" value="MATH/TRAF_dom"/>
</dbReference>
<evidence type="ECO:0008006" key="12">
    <source>
        <dbReference type="Google" id="ProtNLM"/>
    </source>
</evidence>
<feature type="domain" description="MATH" evidence="9">
    <location>
        <begin position="277"/>
        <end position="419"/>
    </location>
</feature>
<comment type="subcellular location">
    <subcellularLocation>
        <location evidence="1">Cytoplasm</location>
    </subcellularLocation>
</comment>
<dbReference type="VEuPathDB" id="VectorBase:SCAU005776"/>
<dbReference type="InterPro" id="IPR018957">
    <property type="entry name" value="Znf_C3HC4_RING-type"/>
</dbReference>
<organism evidence="10 11">
    <name type="scientific">Stomoxys calcitrans</name>
    <name type="common">Stable fly</name>
    <name type="synonym">Conops calcitrans</name>
    <dbReference type="NCBI Taxonomy" id="35570"/>
    <lineage>
        <taxon>Eukaryota</taxon>
        <taxon>Metazoa</taxon>
        <taxon>Ecdysozoa</taxon>
        <taxon>Arthropoda</taxon>
        <taxon>Hexapoda</taxon>
        <taxon>Insecta</taxon>
        <taxon>Pterygota</taxon>
        <taxon>Neoptera</taxon>
        <taxon>Endopterygota</taxon>
        <taxon>Diptera</taxon>
        <taxon>Brachycera</taxon>
        <taxon>Muscomorpha</taxon>
        <taxon>Muscoidea</taxon>
        <taxon>Muscidae</taxon>
        <taxon>Stomoxys</taxon>
    </lineage>
</organism>
<dbReference type="KEGG" id="scac:106087456"/>
<evidence type="ECO:0000256" key="4">
    <source>
        <dbReference type="ARBA" id="ARBA00022771"/>
    </source>
</evidence>
<dbReference type="PROSITE" id="PS00518">
    <property type="entry name" value="ZF_RING_1"/>
    <property type="match status" value="1"/>
</dbReference>
<proteinExistence type="predicted"/>
<dbReference type="PANTHER" id="PTHR10131:SF152">
    <property type="entry name" value="TNF RECEPTOR-ASSOCIATED FACTOR 6"/>
    <property type="match status" value="1"/>
</dbReference>
<feature type="compositionally biased region" description="Polar residues" evidence="7">
    <location>
        <begin position="204"/>
        <end position="218"/>
    </location>
</feature>
<dbReference type="STRING" id="35570.A0A1I8P8I3"/>
<dbReference type="InterPro" id="IPR008974">
    <property type="entry name" value="TRAF-like"/>
</dbReference>
<gene>
    <name evidence="10" type="primary">106087456</name>
</gene>
<dbReference type="OrthoDB" id="6499288at2759"/>
<keyword evidence="11" id="KW-1185">Reference proteome</keyword>
<accession>A0A1I8P8I3</accession>
<dbReference type="GO" id="GO:0008270">
    <property type="term" value="F:zinc ion binding"/>
    <property type="evidence" value="ECO:0007669"/>
    <property type="project" value="UniProtKB-KW"/>
</dbReference>
<name>A0A1I8P8I3_STOCA</name>
<dbReference type="GO" id="GO:0061630">
    <property type="term" value="F:ubiquitin protein ligase activity"/>
    <property type="evidence" value="ECO:0007669"/>
    <property type="project" value="TreeGrafter"/>
</dbReference>
<dbReference type="SUPFAM" id="SSF57850">
    <property type="entry name" value="RING/U-box"/>
    <property type="match status" value="1"/>
</dbReference>